<dbReference type="PROSITE" id="PS51375">
    <property type="entry name" value="PPR"/>
    <property type="match status" value="8"/>
</dbReference>
<feature type="repeat" description="PPR" evidence="7">
    <location>
        <begin position="668"/>
        <end position="702"/>
    </location>
</feature>
<dbReference type="Gene3D" id="1.25.40.10">
    <property type="entry name" value="Tetratricopeptide repeat domain"/>
    <property type="match status" value="3"/>
</dbReference>
<feature type="repeat" description="PPR" evidence="7">
    <location>
        <begin position="492"/>
        <end position="526"/>
    </location>
</feature>
<dbReference type="EMBL" id="JAJAGQ010000012">
    <property type="protein sequence ID" value="KAJ8548233.1"/>
    <property type="molecule type" value="Genomic_DNA"/>
</dbReference>
<evidence type="ECO:0000313" key="9">
    <source>
        <dbReference type="Proteomes" id="UP001152561"/>
    </source>
</evidence>
<keyword evidence="3" id="KW-0808">Transferase</keyword>
<feature type="repeat" description="PPR" evidence="7">
    <location>
        <begin position="597"/>
        <end position="631"/>
    </location>
</feature>
<evidence type="ECO:0000256" key="3">
    <source>
        <dbReference type="ARBA" id="ARBA00022679"/>
    </source>
</evidence>
<protein>
    <submittedName>
        <fullName evidence="8">Uncharacterized protein</fullName>
    </submittedName>
</protein>
<reference evidence="9" key="1">
    <citation type="journal article" date="2023" name="Proc. Natl. Acad. Sci. U.S.A.">
        <title>Genomic and structural basis for evolution of tropane alkaloid biosynthesis.</title>
        <authorList>
            <person name="Wanga Y.-J."/>
            <person name="Taina T."/>
            <person name="Yua J.-Y."/>
            <person name="Lia J."/>
            <person name="Xua B."/>
            <person name="Chenc J."/>
            <person name="D'Auriad J.C."/>
            <person name="Huanga J.-P."/>
            <person name="Huanga S.-X."/>
        </authorList>
    </citation>
    <scope>NUCLEOTIDE SEQUENCE [LARGE SCALE GENOMIC DNA]</scope>
    <source>
        <strain evidence="9">cv. KIB-2019</strain>
    </source>
</reference>
<dbReference type="NCBIfam" id="TIGR00756">
    <property type="entry name" value="PPR"/>
    <property type="match status" value="7"/>
</dbReference>
<feature type="repeat" description="PPR" evidence="7">
    <location>
        <begin position="457"/>
        <end position="491"/>
    </location>
</feature>
<dbReference type="OrthoDB" id="185373at2759"/>
<evidence type="ECO:0000256" key="4">
    <source>
        <dbReference type="ARBA" id="ARBA00022737"/>
    </source>
</evidence>
<evidence type="ECO:0000256" key="2">
    <source>
        <dbReference type="ARBA" id="ARBA00022676"/>
    </source>
</evidence>
<dbReference type="GO" id="GO:0016020">
    <property type="term" value="C:membrane"/>
    <property type="evidence" value="ECO:0007669"/>
    <property type="project" value="UniProtKB-SubCell"/>
</dbReference>
<dbReference type="GO" id="GO:0015020">
    <property type="term" value="F:glucuronosyltransferase activity"/>
    <property type="evidence" value="ECO:0007669"/>
    <property type="project" value="InterPro"/>
</dbReference>
<feature type="repeat" description="PPR" evidence="7">
    <location>
        <begin position="527"/>
        <end position="561"/>
    </location>
</feature>
<dbReference type="Pfam" id="PF02485">
    <property type="entry name" value="Branch"/>
    <property type="match status" value="1"/>
</dbReference>
<feature type="repeat" description="PPR" evidence="7">
    <location>
        <begin position="632"/>
        <end position="667"/>
    </location>
</feature>
<keyword evidence="6" id="KW-0325">Glycoprotein</keyword>
<dbReference type="Pfam" id="PF13812">
    <property type="entry name" value="PPR_3"/>
    <property type="match status" value="1"/>
</dbReference>
<dbReference type="PANTHER" id="PTHR45719:SF14">
    <property type="entry name" value="BETA-GLUCURONOSYLTRANSFERASE GLCAT14A"/>
    <property type="match status" value="1"/>
</dbReference>
<comment type="subcellular location">
    <subcellularLocation>
        <location evidence="1">Membrane</location>
        <topology evidence="1">Single-pass type II membrane protein</topology>
    </subcellularLocation>
</comment>
<name>A0A9Q1M0M8_9SOLA</name>
<evidence type="ECO:0000313" key="8">
    <source>
        <dbReference type="EMBL" id="KAJ8548233.1"/>
    </source>
</evidence>
<dbReference type="Pfam" id="PF13041">
    <property type="entry name" value="PPR_2"/>
    <property type="match status" value="3"/>
</dbReference>
<keyword evidence="5" id="KW-0472">Membrane</keyword>
<evidence type="ECO:0000256" key="6">
    <source>
        <dbReference type="ARBA" id="ARBA00023180"/>
    </source>
</evidence>
<organism evidence="8 9">
    <name type="scientific">Anisodus acutangulus</name>
    <dbReference type="NCBI Taxonomy" id="402998"/>
    <lineage>
        <taxon>Eukaryota</taxon>
        <taxon>Viridiplantae</taxon>
        <taxon>Streptophyta</taxon>
        <taxon>Embryophyta</taxon>
        <taxon>Tracheophyta</taxon>
        <taxon>Spermatophyta</taxon>
        <taxon>Magnoliopsida</taxon>
        <taxon>eudicotyledons</taxon>
        <taxon>Gunneridae</taxon>
        <taxon>Pentapetalae</taxon>
        <taxon>asterids</taxon>
        <taxon>lamiids</taxon>
        <taxon>Solanales</taxon>
        <taxon>Solanaceae</taxon>
        <taxon>Solanoideae</taxon>
        <taxon>Hyoscyameae</taxon>
        <taxon>Anisodus</taxon>
    </lineage>
</organism>
<accession>A0A9Q1M0M8</accession>
<comment type="caution">
    <text evidence="8">The sequence shown here is derived from an EMBL/GenBank/DDBJ whole genome shotgun (WGS) entry which is preliminary data.</text>
</comment>
<dbReference type="AlphaFoldDB" id="A0A9Q1M0M8"/>
<dbReference type="InterPro" id="IPR003406">
    <property type="entry name" value="Glyco_trans_14"/>
</dbReference>
<evidence type="ECO:0000256" key="5">
    <source>
        <dbReference type="ARBA" id="ARBA00023136"/>
    </source>
</evidence>
<evidence type="ECO:0000256" key="1">
    <source>
        <dbReference type="ARBA" id="ARBA00004606"/>
    </source>
</evidence>
<sequence length="775" mass="89175">MGAEKKWLYALFCAALVSFLIFLSSISGFSSSYYAFSSHRRFATSVNHGPGHPPAFAYYISGGGGDKDRIFRLLLAVYHPRNRYLLHIGTDGSEEERRKLGMLVKSVPVIQAFWNVDVVGKPDPVTYMGSTNIAAMLRAVSILLKVDGGWDWFVNLSANDYPLITQDDLSHVLSSVSRDLNFIDHTSDLGWKEGQRVKPIVVDPGLYLARKTQIFYATEKRPLPEAFRVFTGSPWVVLSRPFLEFCVFGWDNLPRTLLMYFTNAVLSQEVYFHSVVCNSAEFKNTTVNSDMRYMVWDNPPKMEPLFLNTSDYDLMAQSGAAFARQFNKDEAILDMIDQNILKRSQNWVTPVNVSPLLVNEVIKKLSNSGVLALSFFRWAEKQNGFNHSAESYHGLVEALGKIKQFKMVWILVDELKNKGLLCKDAFALVSRRYARARKVKEAIEAFERMEKYGLVHELKDFNRLLDTLCKSRNVGNAQEVFDKWKNRKFKPSIKSYTILLEGWGQEKNLLRLNEVYREMMADGIEPDVVSYGIMIHAHCKVKKYDEAIELLREMERKKIKVTPHVYCTLINGLGSEKRLDEANKYFELYKGSGFELEVFTFNAMVGAYCWSMRMDDAYKLVDEMRRCKIGPNTRTYDIILHHLIKARRTNEAYSVFQKMSNDFGCEPTVSSYEIMVRMFCNEDRIDMAVRVWDQMKAKGVLPGMHSFSTLINGFCHENKLDDACRYFQEMLDMGMRPPLPLFDNLKRALLDEGKEDTVKALWRKLEKLRKSPLVG</sequence>
<feature type="repeat" description="PPR" evidence="7">
    <location>
        <begin position="562"/>
        <end position="596"/>
    </location>
</feature>
<dbReference type="InterPro" id="IPR002885">
    <property type="entry name" value="PPR_rpt"/>
</dbReference>
<keyword evidence="2" id="KW-0328">Glycosyltransferase</keyword>
<gene>
    <name evidence="8" type="ORF">K7X08_030702</name>
</gene>
<feature type="repeat" description="PPR" evidence="7">
    <location>
        <begin position="703"/>
        <end position="737"/>
    </location>
</feature>
<proteinExistence type="predicted"/>
<dbReference type="InterPro" id="IPR011990">
    <property type="entry name" value="TPR-like_helical_dom_sf"/>
</dbReference>
<dbReference type="PANTHER" id="PTHR45719">
    <property type="entry name" value="GLYCOSYLTRANSFERASE"/>
    <property type="match status" value="1"/>
</dbReference>
<keyword evidence="4" id="KW-0677">Repeat</keyword>
<evidence type="ECO:0000256" key="7">
    <source>
        <dbReference type="PROSITE-ProRule" id="PRU00708"/>
    </source>
</evidence>
<keyword evidence="9" id="KW-1185">Reference proteome</keyword>
<dbReference type="Proteomes" id="UP001152561">
    <property type="component" value="Unassembled WGS sequence"/>
</dbReference>
<dbReference type="InterPro" id="IPR044610">
    <property type="entry name" value="GLCAT14A/B/C"/>
</dbReference>